<evidence type="ECO:0000313" key="2">
    <source>
        <dbReference type="EMBL" id="CCO07836.1"/>
    </source>
</evidence>
<comment type="caution">
    <text evidence="2">The sequence shown here is derived from an EMBL/GenBank/DDBJ whole genome shotgun (WGS) entry which is preliminary data.</text>
</comment>
<name>K8EGS1_9FIRM</name>
<dbReference type="AlphaFoldDB" id="K8EGS1"/>
<dbReference type="RefSeq" id="WP_008410910.1">
    <property type="nucleotide sequence ID" value="NZ_CAOS01000007.1"/>
</dbReference>
<organism evidence="2 3">
    <name type="scientific">Desulforamulus hydrothermalis Lam5 = DSM 18033</name>
    <dbReference type="NCBI Taxonomy" id="1121428"/>
    <lineage>
        <taxon>Bacteria</taxon>
        <taxon>Bacillati</taxon>
        <taxon>Bacillota</taxon>
        <taxon>Clostridia</taxon>
        <taxon>Eubacteriales</taxon>
        <taxon>Peptococcaceae</taxon>
        <taxon>Desulforamulus</taxon>
    </lineage>
</organism>
<accession>K8EGS1</accession>
<evidence type="ECO:0000313" key="3">
    <source>
        <dbReference type="Proteomes" id="UP000009315"/>
    </source>
</evidence>
<evidence type="ECO:0000256" key="1">
    <source>
        <dbReference type="SAM" id="MobiDB-lite"/>
    </source>
</evidence>
<dbReference type="eggNOG" id="COG3144">
    <property type="taxonomic scope" value="Bacteria"/>
</dbReference>
<dbReference type="OrthoDB" id="1786448at2"/>
<dbReference type="STRING" id="1121428.DESHY_150079"/>
<proteinExistence type="predicted"/>
<keyword evidence="3" id="KW-1185">Reference proteome</keyword>
<reference evidence="2 3" key="1">
    <citation type="journal article" date="2013" name="Genome Announc.">
        <title>Genome Sequence of the Sulfate-Reducing Bacterium Desulfotomaculum hydrothermale Lam5(T).</title>
        <authorList>
            <person name="Amin O."/>
            <person name="Fardeau M.L."/>
            <person name="Valette O."/>
            <person name="Hirschler-Rea A."/>
            <person name="Barbe V."/>
            <person name="Medigue C."/>
            <person name="Vacherie B."/>
            <person name="Ollivier B."/>
            <person name="Bertin P.N."/>
            <person name="Dolla A."/>
        </authorList>
    </citation>
    <scope>NUCLEOTIDE SEQUENCE [LARGE SCALE GENOMIC DNA]</scope>
    <source>
        <strain evidence="3">Lam5 / DSM 18033</strain>
    </source>
</reference>
<evidence type="ECO:0008006" key="4">
    <source>
        <dbReference type="Google" id="ProtNLM"/>
    </source>
</evidence>
<sequence length="196" mass="21534">MIDKIMAGLFKAADNMRVTPGKPVDKVQTKPFTLEQNPAAETTREAARVARPAGKTPLPVPATERQDQPVYVPLPWRTPLYQDAKFYWQVKDFSAKLDTRGEARVIFSVDTLNLGLLWFSMTAQPGSLLSVQCIAETQAAVEAWQAAAGLLQQELADLGFNRVIISGRRQAGIRSITDIDPHFGSAADSLLLDVKI</sequence>
<feature type="region of interest" description="Disordered" evidence="1">
    <location>
        <begin position="37"/>
        <end position="63"/>
    </location>
</feature>
<gene>
    <name evidence="2" type="ORF">DESHY_150079</name>
</gene>
<dbReference type="Proteomes" id="UP000009315">
    <property type="component" value="Unassembled WGS sequence"/>
</dbReference>
<protein>
    <recommendedName>
        <fullName evidence="4">Flagellar hook-length control protein-like C-terminal domain-containing protein</fullName>
    </recommendedName>
</protein>
<dbReference type="EMBL" id="CAOS01000007">
    <property type="protein sequence ID" value="CCO07836.1"/>
    <property type="molecule type" value="Genomic_DNA"/>
</dbReference>